<protein>
    <recommendedName>
        <fullName evidence="1">ESAT-6-like protein</fullName>
    </recommendedName>
</protein>
<proteinExistence type="inferred from homology"/>
<evidence type="ECO:0000313" key="3">
    <source>
        <dbReference type="EMBL" id="OKL45918.1"/>
    </source>
</evidence>
<evidence type="ECO:0000256" key="1">
    <source>
        <dbReference type="RuleBase" id="RU362001"/>
    </source>
</evidence>
<dbReference type="STRING" id="156892.BM477_07900"/>
<dbReference type="Pfam" id="PF06013">
    <property type="entry name" value="WXG100"/>
    <property type="match status" value="1"/>
</dbReference>
<dbReference type="InterPro" id="IPR036689">
    <property type="entry name" value="ESAT-6-like_sf"/>
</dbReference>
<accession>A0A1Q5PJ79</accession>
<comment type="similarity">
    <text evidence="1">Belongs to the WXG100 family.</text>
</comment>
<comment type="caution">
    <text evidence="3">The sequence shown here is derived from an EMBL/GenBank/DDBJ whole genome shotgun (WGS) entry which is preliminary data.</text>
</comment>
<dbReference type="Gene3D" id="1.10.287.1060">
    <property type="entry name" value="ESAT-6-like"/>
    <property type="match status" value="1"/>
</dbReference>
<dbReference type="SUPFAM" id="SSF140453">
    <property type="entry name" value="EsxAB dimer-like"/>
    <property type="match status" value="1"/>
</dbReference>
<evidence type="ECO:0000256" key="2">
    <source>
        <dbReference type="SAM" id="Coils"/>
    </source>
</evidence>
<dbReference type="NCBIfam" id="TIGR03930">
    <property type="entry name" value="WXG100_ESAT6"/>
    <property type="match status" value="1"/>
</dbReference>
<name>A0A1Q5PJ79_9ACTO</name>
<dbReference type="RefSeq" id="WP_075362156.1">
    <property type="nucleotide sequence ID" value="NZ_MPDM01000011.1"/>
</dbReference>
<dbReference type="InterPro" id="IPR010310">
    <property type="entry name" value="T7SS_ESAT-6-like"/>
</dbReference>
<evidence type="ECO:0000313" key="4">
    <source>
        <dbReference type="Proteomes" id="UP000186465"/>
    </source>
</evidence>
<feature type="coiled-coil region" evidence="2">
    <location>
        <begin position="69"/>
        <end position="96"/>
    </location>
</feature>
<dbReference type="EMBL" id="MPDM01000011">
    <property type="protein sequence ID" value="OKL45918.1"/>
    <property type="molecule type" value="Genomic_DNA"/>
</dbReference>
<organism evidence="3 4">
    <name type="scientific">Boudabousia marimammalium</name>
    <dbReference type="NCBI Taxonomy" id="156892"/>
    <lineage>
        <taxon>Bacteria</taxon>
        <taxon>Bacillati</taxon>
        <taxon>Actinomycetota</taxon>
        <taxon>Actinomycetes</taxon>
        <taxon>Actinomycetales</taxon>
        <taxon>Actinomycetaceae</taxon>
        <taxon>Boudabousia</taxon>
    </lineage>
</organism>
<keyword evidence="2" id="KW-0175">Coiled coil</keyword>
<dbReference type="AlphaFoldDB" id="A0A1Q5PJ79"/>
<sequence length="96" mass="10300">MSMFQVDSTQVAGASAAVSTSGSRLRAEVASMMTQLTALNSGWQGSAQLSFTECITQWQAVQTQVEEALDSISTRLMAASRTYEEAEAQAQSLFAR</sequence>
<dbReference type="Proteomes" id="UP000186465">
    <property type="component" value="Unassembled WGS sequence"/>
</dbReference>
<gene>
    <name evidence="3" type="ORF">BM477_07900</name>
</gene>
<reference evidence="4" key="1">
    <citation type="submission" date="2016-11" db="EMBL/GenBank/DDBJ databases">
        <title>Actinomyces gypaetusis sp. nov. isolated from Gypaetus barbatus in Qinghai Tibet Plateau China.</title>
        <authorList>
            <person name="Meng X."/>
        </authorList>
    </citation>
    <scope>NUCLEOTIDE SEQUENCE [LARGE SCALE GENOMIC DNA]</scope>
    <source>
        <strain evidence="4">DSM 15383</strain>
    </source>
</reference>
<keyword evidence="4" id="KW-1185">Reference proteome</keyword>